<dbReference type="EMBL" id="LK028588">
    <property type="protein sequence ID" value="CDS22951.1"/>
    <property type="molecule type" value="Genomic_DNA"/>
</dbReference>
<dbReference type="AlphaFoldDB" id="A0A068WZ43"/>
<dbReference type="WBParaSite" id="EgrG_000695800">
    <property type="protein sequence ID" value="EgrG_000695800"/>
    <property type="gene ID" value="EgrG_000695800"/>
</dbReference>
<evidence type="ECO:0000313" key="2">
    <source>
        <dbReference type="Proteomes" id="UP000492820"/>
    </source>
</evidence>
<protein>
    <submittedName>
        <fullName evidence="1 3">Expressed protein</fullName>
    </submittedName>
</protein>
<evidence type="ECO:0000313" key="1">
    <source>
        <dbReference type="EMBL" id="CDS22951.1"/>
    </source>
</evidence>
<gene>
    <name evidence="1" type="ORF">EgrG_000695800</name>
</gene>
<reference evidence="3" key="3">
    <citation type="submission" date="2020-10" db="UniProtKB">
        <authorList>
            <consortium name="WormBaseParasite"/>
        </authorList>
    </citation>
    <scope>IDENTIFICATION</scope>
</reference>
<dbReference type="Proteomes" id="UP000492820">
    <property type="component" value="Unassembled WGS sequence"/>
</dbReference>
<accession>A0A068WZ43</accession>
<evidence type="ECO:0000313" key="3">
    <source>
        <dbReference type="WBParaSite" id="EgrG_000695800"/>
    </source>
</evidence>
<organism evidence="1">
    <name type="scientific">Echinococcus granulosus</name>
    <name type="common">Hydatid tapeworm</name>
    <dbReference type="NCBI Taxonomy" id="6210"/>
    <lineage>
        <taxon>Eukaryota</taxon>
        <taxon>Metazoa</taxon>
        <taxon>Spiralia</taxon>
        <taxon>Lophotrochozoa</taxon>
        <taxon>Platyhelminthes</taxon>
        <taxon>Cestoda</taxon>
        <taxon>Eucestoda</taxon>
        <taxon>Cyclophyllidea</taxon>
        <taxon>Taeniidae</taxon>
        <taxon>Echinococcus</taxon>
        <taxon>Echinococcus granulosus group</taxon>
    </lineage>
</organism>
<sequence>MFESIWMNVPNALGRPVADIWHTNLTLKTPTNPVVDTLRLTPLIAKTDVAVALVPVPLLGVLLHNLRVG</sequence>
<reference evidence="1 2" key="1">
    <citation type="journal article" date="2013" name="Nature">
        <title>The genomes of four tapeworm species reveal adaptations to parasitism.</title>
        <authorList>
            <person name="Tsai I.J."/>
            <person name="Zarowiecki M."/>
            <person name="Holroyd N."/>
            <person name="Garciarrubio A."/>
            <person name="Sanchez-Flores A."/>
            <person name="Brooks K.L."/>
            <person name="Tracey A."/>
            <person name="Bobes R.J."/>
            <person name="Fragoso G."/>
            <person name="Sciutto E."/>
            <person name="Aslett M."/>
            <person name="Beasley H."/>
            <person name="Bennett H.M."/>
            <person name="Cai J."/>
            <person name="Camicia F."/>
            <person name="Clark R."/>
            <person name="Cucher M."/>
            <person name="De Silva N."/>
            <person name="Day T.A."/>
            <person name="Deplazes P."/>
            <person name="Estrada K."/>
            <person name="Fernandez C."/>
            <person name="Holland P.W."/>
            <person name="Hou J."/>
            <person name="Hu S."/>
            <person name="Huckvale T."/>
            <person name="Hung S.S."/>
            <person name="Kamenetzky L."/>
            <person name="Keane J.A."/>
            <person name="Kiss F."/>
            <person name="Koziol U."/>
            <person name="Lambert O."/>
            <person name="Liu K."/>
            <person name="Luo X."/>
            <person name="Luo Y."/>
            <person name="Macchiaroli N."/>
            <person name="Nichol S."/>
            <person name="Paps J."/>
            <person name="Parkinson J."/>
            <person name="Pouchkina-Stantcheva N."/>
            <person name="Riddiford N."/>
            <person name="Rosenzvit M."/>
            <person name="Salinas G."/>
            <person name="Wasmuth J.D."/>
            <person name="Zamanian M."/>
            <person name="Zheng Y."/>
            <person name="Cai X."/>
            <person name="Soberon X."/>
            <person name="Olson P.D."/>
            <person name="Laclette J.P."/>
            <person name="Brehm K."/>
            <person name="Berriman M."/>
            <person name="Garciarrubio A."/>
            <person name="Bobes R.J."/>
            <person name="Fragoso G."/>
            <person name="Sanchez-Flores A."/>
            <person name="Estrada K."/>
            <person name="Cevallos M.A."/>
            <person name="Morett E."/>
            <person name="Gonzalez V."/>
            <person name="Portillo T."/>
            <person name="Ochoa-Leyva A."/>
            <person name="Jose M.V."/>
            <person name="Sciutto E."/>
            <person name="Landa A."/>
            <person name="Jimenez L."/>
            <person name="Valdes V."/>
            <person name="Carrero J.C."/>
            <person name="Larralde C."/>
            <person name="Morales-Montor J."/>
            <person name="Limon-Lason J."/>
            <person name="Soberon X."/>
            <person name="Laclette J.P."/>
        </authorList>
    </citation>
    <scope>NUCLEOTIDE SEQUENCE [LARGE SCALE GENOMIC DNA]</scope>
</reference>
<proteinExistence type="predicted"/>
<name>A0A068WZ43_ECHGR</name>
<reference evidence="1" key="2">
    <citation type="submission" date="2014-06" db="EMBL/GenBank/DDBJ databases">
        <authorList>
            <person name="Aslett M."/>
        </authorList>
    </citation>
    <scope>NUCLEOTIDE SEQUENCE</scope>
</reference>